<dbReference type="Proteomes" id="UP000827092">
    <property type="component" value="Unassembled WGS sequence"/>
</dbReference>
<name>A0AAV6VXN4_9ARAC</name>
<evidence type="ECO:0000313" key="2">
    <source>
        <dbReference type="Proteomes" id="UP000827092"/>
    </source>
</evidence>
<organism evidence="1 2">
    <name type="scientific">Oedothorax gibbosus</name>
    <dbReference type="NCBI Taxonomy" id="931172"/>
    <lineage>
        <taxon>Eukaryota</taxon>
        <taxon>Metazoa</taxon>
        <taxon>Ecdysozoa</taxon>
        <taxon>Arthropoda</taxon>
        <taxon>Chelicerata</taxon>
        <taxon>Arachnida</taxon>
        <taxon>Araneae</taxon>
        <taxon>Araneomorphae</taxon>
        <taxon>Entelegynae</taxon>
        <taxon>Araneoidea</taxon>
        <taxon>Linyphiidae</taxon>
        <taxon>Erigoninae</taxon>
        <taxon>Oedothorax</taxon>
    </lineage>
</organism>
<accession>A0AAV6VXN4</accession>
<reference evidence="1 2" key="1">
    <citation type="journal article" date="2022" name="Nat. Ecol. Evol.">
        <title>A masculinizing supergene underlies an exaggerated male reproductive morph in a spider.</title>
        <authorList>
            <person name="Hendrickx F."/>
            <person name="De Corte Z."/>
            <person name="Sonet G."/>
            <person name="Van Belleghem S.M."/>
            <person name="Kostlbacher S."/>
            <person name="Vangestel C."/>
        </authorList>
    </citation>
    <scope>NUCLEOTIDE SEQUENCE [LARGE SCALE GENOMIC DNA]</scope>
    <source>
        <strain evidence="1">W744_W776</strain>
    </source>
</reference>
<gene>
    <name evidence="1" type="ORF">JTE90_015762</name>
</gene>
<dbReference type="AlphaFoldDB" id="A0AAV6VXN4"/>
<evidence type="ECO:0000313" key="1">
    <source>
        <dbReference type="EMBL" id="KAG8200855.1"/>
    </source>
</evidence>
<dbReference type="EMBL" id="JAFNEN010000012">
    <property type="protein sequence ID" value="KAG8200855.1"/>
    <property type="molecule type" value="Genomic_DNA"/>
</dbReference>
<keyword evidence="2" id="KW-1185">Reference proteome</keyword>
<proteinExistence type="predicted"/>
<protein>
    <submittedName>
        <fullName evidence="1">Uncharacterized protein</fullName>
    </submittedName>
</protein>
<sequence>MPLGRDGDWLTVPRIFNQGQDVSDISGSGLAWTKGLWIICQREYVWHRKVDSPGAISNEEARMEMGRGAITHY</sequence>
<comment type="caution">
    <text evidence="1">The sequence shown here is derived from an EMBL/GenBank/DDBJ whole genome shotgun (WGS) entry which is preliminary data.</text>
</comment>